<dbReference type="InterPro" id="IPR009057">
    <property type="entry name" value="Homeodomain-like_sf"/>
</dbReference>
<evidence type="ECO:0000313" key="7">
    <source>
        <dbReference type="EMBL" id="PWE87991.1"/>
    </source>
</evidence>
<keyword evidence="2" id="KW-0067">ATP-binding</keyword>
<evidence type="ECO:0000256" key="2">
    <source>
        <dbReference type="ARBA" id="ARBA00022840"/>
    </source>
</evidence>
<dbReference type="InterPro" id="IPR027417">
    <property type="entry name" value="P-loop_NTPase"/>
</dbReference>
<dbReference type="Gene3D" id="3.30.450.20">
    <property type="entry name" value="PAS domain"/>
    <property type="match status" value="1"/>
</dbReference>
<dbReference type="InterPro" id="IPR025944">
    <property type="entry name" value="Sigma_54_int_dom_CS"/>
</dbReference>
<dbReference type="PRINTS" id="PR01590">
    <property type="entry name" value="HTHFIS"/>
</dbReference>
<proteinExistence type="predicted"/>
<dbReference type="Proteomes" id="UP000245288">
    <property type="component" value="Unassembled WGS sequence"/>
</dbReference>
<dbReference type="InterPro" id="IPR002078">
    <property type="entry name" value="Sigma_54_int"/>
</dbReference>
<dbReference type="InterPro" id="IPR058031">
    <property type="entry name" value="AAA_lid_NorR"/>
</dbReference>
<dbReference type="Pfam" id="PF25601">
    <property type="entry name" value="AAA_lid_14"/>
    <property type="match status" value="1"/>
</dbReference>
<dbReference type="Gene3D" id="3.40.50.300">
    <property type="entry name" value="P-loop containing nucleotide triphosphate hydrolases"/>
    <property type="match status" value="1"/>
</dbReference>
<dbReference type="GO" id="GO:0005524">
    <property type="term" value="F:ATP binding"/>
    <property type="evidence" value="ECO:0007669"/>
    <property type="project" value="UniProtKB-KW"/>
</dbReference>
<evidence type="ECO:0000259" key="6">
    <source>
        <dbReference type="PROSITE" id="PS50045"/>
    </source>
</evidence>
<dbReference type="InterPro" id="IPR029016">
    <property type="entry name" value="GAF-like_dom_sf"/>
</dbReference>
<dbReference type="PANTHER" id="PTHR32071">
    <property type="entry name" value="TRANSCRIPTIONAL REGULATORY PROTEIN"/>
    <property type="match status" value="1"/>
</dbReference>
<gene>
    <name evidence="7" type="ORF">LG34_00675</name>
</gene>
<accession>A0A2V1JXV6</accession>
<dbReference type="CDD" id="cd00009">
    <property type="entry name" value="AAA"/>
    <property type="match status" value="1"/>
</dbReference>
<dbReference type="PROSITE" id="PS00688">
    <property type="entry name" value="SIGMA54_INTERACT_3"/>
    <property type="match status" value="1"/>
</dbReference>
<dbReference type="PROSITE" id="PS00675">
    <property type="entry name" value="SIGMA54_INTERACT_1"/>
    <property type="match status" value="1"/>
</dbReference>
<dbReference type="Gene3D" id="1.10.8.60">
    <property type="match status" value="1"/>
</dbReference>
<dbReference type="SMART" id="SM00382">
    <property type="entry name" value="AAA"/>
    <property type="match status" value="1"/>
</dbReference>
<dbReference type="SUPFAM" id="SSF46689">
    <property type="entry name" value="Homeodomain-like"/>
    <property type="match status" value="1"/>
</dbReference>
<evidence type="ECO:0000256" key="4">
    <source>
        <dbReference type="ARBA" id="ARBA00023125"/>
    </source>
</evidence>
<dbReference type="OrthoDB" id="9803970at2"/>
<feature type="domain" description="Sigma-54 factor interaction" evidence="6">
    <location>
        <begin position="343"/>
        <end position="573"/>
    </location>
</feature>
<keyword evidence="3" id="KW-0805">Transcription regulation</keyword>
<dbReference type="GO" id="GO:0006355">
    <property type="term" value="P:regulation of DNA-templated transcription"/>
    <property type="evidence" value="ECO:0007669"/>
    <property type="project" value="InterPro"/>
</dbReference>
<dbReference type="PANTHER" id="PTHR32071:SF57">
    <property type="entry name" value="C4-DICARBOXYLATE TRANSPORT TRANSCRIPTIONAL REGULATORY PROTEIN DCTD"/>
    <property type="match status" value="1"/>
</dbReference>
<dbReference type="EMBL" id="JRFU01000008">
    <property type="protein sequence ID" value="PWE87991.1"/>
    <property type="molecule type" value="Genomic_DNA"/>
</dbReference>
<organism evidence="7 8">
    <name type="scientific">Eubacterium ramulus</name>
    <dbReference type="NCBI Taxonomy" id="39490"/>
    <lineage>
        <taxon>Bacteria</taxon>
        <taxon>Bacillati</taxon>
        <taxon>Bacillota</taxon>
        <taxon>Clostridia</taxon>
        <taxon>Eubacteriales</taxon>
        <taxon>Eubacteriaceae</taxon>
        <taxon>Eubacterium</taxon>
    </lineage>
</organism>
<keyword evidence="4" id="KW-0238">DNA-binding</keyword>
<evidence type="ECO:0000256" key="5">
    <source>
        <dbReference type="ARBA" id="ARBA00023163"/>
    </source>
</evidence>
<dbReference type="FunFam" id="3.40.50.300:FF:000006">
    <property type="entry name" value="DNA-binding transcriptional regulator NtrC"/>
    <property type="match status" value="1"/>
</dbReference>
<sequence>MLSEKYEKYIIYDQPLPEADKDISPQVLESWKRSKNFQLPWQKLKEYHLSSQVLQDILSKNQFLLETGHSYMTTLYQYLKNTGILLSLTDAQGTIIDFIGDNITLSDITEHTNLYLGAMRDEKHAGTTGIGLCLVTQSPTQIQGAEHYCQTFHHYIGTAAPILNRNGQIIGVLGSVAPIEQANQNYILAMICSAADSISKELSMEQSLNHVRKVKNQLSATIEAIPSGILFTDTLGVILQHNRIASQLLESYQNLKGEKIDQLIFPKASGQKITDLTQNIHNVEYNIIGYSKRKKSISISTSFVYDLHHKAIGKIILLDETNKLHQLAGKLSGLHATYTFDSIIGSSPELSAAITLARTAADSSSNVLILGESGTGKELFAQAIHNASNRADFPFVAINCGSLPKELIESELFGYVPGAFTGASKNGQPGKFELANGGTIFLDEIGDMPLALQVSLLRVLQTKTITRLGDTHERKIDVRVITATNVNLMEAVHNQTFRSDLYYRLNVLSIEVPPLRERKTDIPDLIHHFIAEKSRNLEKNVTKVSPPAIEALCSYTWPGNIRELENIIERAVNLADQDFITPEHLPRQIFEDLSNTSSNNCKDSNEKPESSVLTYPAQSNLDLFLQELIQVLHDEKGNISQAAKHFNISKRTLYRKINKYQINLKDFRF</sequence>
<keyword evidence="8" id="KW-1185">Reference proteome</keyword>
<dbReference type="SUPFAM" id="SSF55781">
    <property type="entry name" value="GAF domain-like"/>
    <property type="match status" value="1"/>
</dbReference>
<dbReference type="SUPFAM" id="SSF52540">
    <property type="entry name" value="P-loop containing nucleoside triphosphate hydrolases"/>
    <property type="match status" value="1"/>
</dbReference>
<evidence type="ECO:0000256" key="3">
    <source>
        <dbReference type="ARBA" id="ARBA00023015"/>
    </source>
</evidence>
<comment type="caution">
    <text evidence="7">The sequence shown here is derived from an EMBL/GenBank/DDBJ whole genome shotgun (WGS) entry which is preliminary data.</text>
</comment>
<dbReference type="InterPro" id="IPR025662">
    <property type="entry name" value="Sigma_54_int_dom_ATP-bd_1"/>
</dbReference>
<protein>
    <recommendedName>
        <fullName evidence="6">Sigma-54 factor interaction domain-containing protein</fullName>
    </recommendedName>
</protein>
<dbReference type="InterPro" id="IPR025943">
    <property type="entry name" value="Sigma_54_int_dom_ATP-bd_2"/>
</dbReference>
<dbReference type="AlphaFoldDB" id="A0A2V1JXV6"/>
<dbReference type="Gene3D" id="3.30.450.40">
    <property type="match status" value="1"/>
</dbReference>
<name>A0A2V1JXV6_EUBRA</name>
<dbReference type="Gene3D" id="1.10.10.60">
    <property type="entry name" value="Homeodomain-like"/>
    <property type="match status" value="1"/>
</dbReference>
<dbReference type="Pfam" id="PF00158">
    <property type="entry name" value="Sigma54_activat"/>
    <property type="match status" value="1"/>
</dbReference>
<keyword evidence="1" id="KW-0547">Nucleotide-binding</keyword>
<dbReference type="Pfam" id="PF02954">
    <property type="entry name" value="HTH_8"/>
    <property type="match status" value="1"/>
</dbReference>
<dbReference type="PROSITE" id="PS00676">
    <property type="entry name" value="SIGMA54_INTERACT_2"/>
    <property type="match status" value="1"/>
</dbReference>
<dbReference type="GO" id="GO:0043565">
    <property type="term" value="F:sequence-specific DNA binding"/>
    <property type="evidence" value="ECO:0007669"/>
    <property type="project" value="InterPro"/>
</dbReference>
<reference evidence="7 8" key="1">
    <citation type="submission" date="2014-09" db="EMBL/GenBank/DDBJ databases">
        <title>Butyrate-producing bacteria isolated from human gut.</title>
        <authorList>
            <person name="Zhang Q."/>
            <person name="Zhao L."/>
        </authorList>
    </citation>
    <scope>NUCLEOTIDE SEQUENCE [LARGE SCALE GENOMIC DNA]</scope>
    <source>
        <strain evidence="7 8">21</strain>
    </source>
</reference>
<evidence type="ECO:0000256" key="1">
    <source>
        <dbReference type="ARBA" id="ARBA00022741"/>
    </source>
</evidence>
<keyword evidence="5" id="KW-0804">Transcription</keyword>
<dbReference type="InterPro" id="IPR002197">
    <property type="entry name" value="HTH_Fis"/>
</dbReference>
<evidence type="ECO:0000313" key="8">
    <source>
        <dbReference type="Proteomes" id="UP000245288"/>
    </source>
</evidence>
<dbReference type="InterPro" id="IPR003593">
    <property type="entry name" value="AAA+_ATPase"/>
</dbReference>
<dbReference type="PROSITE" id="PS50045">
    <property type="entry name" value="SIGMA54_INTERACT_4"/>
    <property type="match status" value="1"/>
</dbReference>
<dbReference type="RefSeq" id="WP_109214393.1">
    <property type="nucleotide sequence ID" value="NZ_JRFU01000008.1"/>
</dbReference>